<dbReference type="EMBL" id="CP051627">
    <property type="protein sequence ID" value="UPT21008.1"/>
    <property type="molecule type" value="Genomic_DNA"/>
</dbReference>
<dbReference type="Gene3D" id="3.10.310.70">
    <property type="match status" value="1"/>
</dbReference>
<dbReference type="Proteomes" id="UP000832041">
    <property type="component" value="Chromosome"/>
</dbReference>
<evidence type="ECO:0000259" key="1">
    <source>
        <dbReference type="Pfam" id="PF07969"/>
    </source>
</evidence>
<dbReference type="SUPFAM" id="SSF51556">
    <property type="entry name" value="Metallo-dependent hydrolases"/>
    <property type="match status" value="1"/>
</dbReference>
<dbReference type="CDD" id="cd01300">
    <property type="entry name" value="YtcJ_like"/>
    <property type="match status" value="1"/>
</dbReference>
<dbReference type="PANTHER" id="PTHR22642:SF2">
    <property type="entry name" value="PROTEIN LONG AFTER FAR-RED 3"/>
    <property type="match status" value="1"/>
</dbReference>
<reference evidence="2 3" key="1">
    <citation type="submission" date="2020-04" db="EMBL/GenBank/DDBJ databases">
        <title>Thermobifida alba genome sequencing and assembly.</title>
        <authorList>
            <person name="Luzics S."/>
            <person name="Horvath B."/>
            <person name="Nagy I."/>
            <person name="Toth A."/>
            <person name="Nagy I."/>
            <person name="Kukolya J."/>
        </authorList>
    </citation>
    <scope>NUCLEOTIDE SEQUENCE [LARGE SCALE GENOMIC DNA]</scope>
    <source>
        <strain evidence="2 3">DSM 43795</strain>
    </source>
</reference>
<dbReference type="Gene3D" id="2.30.40.10">
    <property type="entry name" value="Urease, subunit C, domain 1"/>
    <property type="match status" value="1"/>
</dbReference>
<organism evidence="2 3">
    <name type="scientific">Thermobifida alba</name>
    <name type="common">Thermomonospora alba</name>
    <dbReference type="NCBI Taxonomy" id="53522"/>
    <lineage>
        <taxon>Bacteria</taxon>
        <taxon>Bacillati</taxon>
        <taxon>Actinomycetota</taxon>
        <taxon>Actinomycetes</taxon>
        <taxon>Streptosporangiales</taxon>
        <taxon>Nocardiopsidaceae</taxon>
        <taxon>Thermobifida</taxon>
    </lineage>
</organism>
<gene>
    <name evidence="2" type="ORF">FOF52_08580</name>
</gene>
<accession>A0ABY4L3F2</accession>
<feature type="domain" description="Amidohydrolase 3" evidence="1">
    <location>
        <begin position="50"/>
        <end position="533"/>
    </location>
</feature>
<dbReference type="InterPro" id="IPR013108">
    <property type="entry name" value="Amidohydro_3"/>
</dbReference>
<dbReference type="RefSeq" id="WP_248593307.1">
    <property type="nucleotide sequence ID" value="NZ_BAABEB010000027.1"/>
</dbReference>
<evidence type="ECO:0000313" key="2">
    <source>
        <dbReference type="EMBL" id="UPT21008.1"/>
    </source>
</evidence>
<dbReference type="PANTHER" id="PTHR22642">
    <property type="entry name" value="IMIDAZOLONEPROPIONASE"/>
    <property type="match status" value="1"/>
</dbReference>
<protein>
    <submittedName>
        <fullName evidence="2">Amidohydrolase</fullName>
    </submittedName>
</protein>
<dbReference type="InterPro" id="IPR032466">
    <property type="entry name" value="Metal_Hydrolase"/>
</dbReference>
<dbReference type="Pfam" id="PF07969">
    <property type="entry name" value="Amidohydro_3"/>
    <property type="match status" value="1"/>
</dbReference>
<sequence length="538" mass="57431">MSALLIRNATVLTMDEDNPRASALAIRDGRILLAGSEDAARAAAGPDAVEVDAGGRTVLPGFIDPHNHLLSTAESLAALDARYPTVTSAADLVAAVAAAAERTPPGQWIRAFGMDDAKYPEGRPTRRMLDEATTEHPVIIYHVSGHQAVVNSAALAHSGVGEDVTDPAGGAFLRDEGGRLTGMVLDTAMELLLPLAVDVGCHGPNFHTDLPAEQLLGWLADAADTYLAAGVTTVCDPQVSARELRVYRAARAAGTLPVRTFGLPLSHQLDALASVGLAGPFGDDWLRLTGMKFYSDGTLLGGTARFSVPYGEHGEFTGSMYHAPEELVGLVRRAAAEGWQVAIHTQGDWAMEQTLAAIDAAVKVSGPDPRPRIEHCGYPTPEQAKRFTDYGVIPVNQPNFLYDSGGDFLRRLGERAHRLQPMREELDLGLRPVLSSDSFVSSLRPMDTVANAVRRTTREGAAIGADQAISLHEALRAHTRDAAYALGVEDRLGSLKPGYLADVVVLDRDIEATEAERLSEASAWLTVLDGRIAHRAED</sequence>
<keyword evidence="3" id="KW-1185">Reference proteome</keyword>
<evidence type="ECO:0000313" key="3">
    <source>
        <dbReference type="Proteomes" id="UP000832041"/>
    </source>
</evidence>
<dbReference type="Gene3D" id="3.20.20.140">
    <property type="entry name" value="Metal-dependent hydrolases"/>
    <property type="match status" value="1"/>
</dbReference>
<proteinExistence type="predicted"/>
<name>A0ABY4L3F2_THEAE</name>
<dbReference type="InterPro" id="IPR033932">
    <property type="entry name" value="YtcJ-like"/>
</dbReference>
<dbReference type="InterPro" id="IPR011059">
    <property type="entry name" value="Metal-dep_hydrolase_composite"/>
</dbReference>
<dbReference type="SUPFAM" id="SSF51338">
    <property type="entry name" value="Composite domain of metallo-dependent hydrolases"/>
    <property type="match status" value="1"/>
</dbReference>